<dbReference type="InterPro" id="IPR022485">
    <property type="entry name" value="SHCHC_synthase_MenH"/>
</dbReference>
<evidence type="ECO:0000256" key="2">
    <source>
        <dbReference type="ARBA" id="ARBA00023239"/>
    </source>
</evidence>
<keyword evidence="1" id="KW-0474">Menaquinone biosynthesis</keyword>
<dbReference type="InterPro" id="IPR029058">
    <property type="entry name" value="AB_hydrolase_fold"/>
</dbReference>
<reference evidence="4" key="1">
    <citation type="submission" date="2018-06" db="EMBL/GenBank/DDBJ databases">
        <authorList>
            <person name="Zhirakovskaya E."/>
        </authorList>
    </citation>
    <scope>NUCLEOTIDE SEQUENCE</scope>
</reference>
<accession>A0A3B0V4S2</accession>
<dbReference type="PANTHER" id="PTHR42916">
    <property type="entry name" value="2-SUCCINYL-5-ENOLPYRUVYL-6-HYDROXY-3-CYCLOHEXENE-1-CARBOXYLATE SYNTHASE"/>
    <property type="match status" value="1"/>
</dbReference>
<dbReference type="SUPFAM" id="SSF53474">
    <property type="entry name" value="alpha/beta-Hydrolases"/>
    <property type="match status" value="1"/>
</dbReference>
<dbReference type="InterPro" id="IPR000073">
    <property type="entry name" value="AB_hydrolase_1"/>
</dbReference>
<dbReference type="Pfam" id="PF00561">
    <property type="entry name" value="Abhydrolase_1"/>
    <property type="match status" value="1"/>
</dbReference>
<dbReference type="AlphaFoldDB" id="A0A3B0V4S2"/>
<evidence type="ECO:0000256" key="1">
    <source>
        <dbReference type="ARBA" id="ARBA00022428"/>
    </source>
</evidence>
<dbReference type="Gene3D" id="3.40.50.1820">
    <property type="entry name" value="alpha/beta hydrolase"/>
    <property type="match status" value="1"/>
</dbReference>
<dbReference type="NCBIfam" id="TIGR03695">
    <property type="entry name" value="menH_SHCHC"/>
    <property type="match status" value="1"/>
</dbReference>
<dbReference type="EMBL" id="UOEU01000709">
    <property type="protein sequence ID" value="VAW38565.1"/>
    <property type="molecule type" value="Genomic_DNA"/>
</dbReference>
<dbReference type="EC" id="4.2.99.20" evidence="4"/>
<dbReference type="HAMAP" id="MF_01660">
    <property type="entry name" value="MenH"/>
    <property type="match status" value="1"/>
</dbReference>
<evidence type="ECO:0000313" key="4">
    <source>
        <dbReference type="EMBL" id="VAW38565.1"/>
    </source>
</evidence>
<feature type="domain" description="AB hydrolase-1" evidence="3">
    <location>
        <begin position="2"/>
        <end position="203"/>
    </location>
</feature>
<proteinExistence type="inferred from homology"/>
<evidence type="ECO:0000259" key="3">
    <source>
        <dbReference type="Pfam" id="PF00561"/>
    </source>
</evidence>
<sequence length="218" mass="24320">MGHGRSDSPQNPNRYAMPQIAADIIALLDGWQIDRTALLGYSMGGRLALYLACHYPNLFTHLILESSSPGLATEAERVVRQQRDEALADWIEDKGIEPFVARWEALPLWDSQKQLPDAVRQQLHQQRLQNKPIGLANSLRGMGTGAQPSLWNQLPRLQLPTLLLAGERDSKFVAINQQMAAKLPNGRLQIIPNAGHTVHLERPKQFQAAVNQFLNTVA</sequence>
<organism evidence="4">
    <name type="scientific">hydrothermal vent metagenome</name>
    <dbReference type="NCBI Taxonomy" id="652676"/>
    <lineage>
        <taxon>unclassified sequences</taxon>
        <taxon>metagenomes</taxon>
        <taxon>ecological metagenomes</taxon>
    </lineage>
</organism>
<protein>
    <submittedName>
        <fullName evidence="4">2-succinyl-6-hydroxy-2,4-cyclohexadiene-1-carboxylate synthase</fullName>
        <ecNumber evidence="4">4.2.99.20</ecNumber>
    </submittedName>
</protein>
<name>A0A3B0V4S2_9ZZZZ</name>
<keyword evidence="2 4" id="KW-0456">Lyase</keyword>
<dbReference type="PANTHER" id="PTHR42916:SF1">
    <property type="entry name" value="PROTEIN PHYLLO, CHLOROPLASTIC"/>
    <property type="match status" value="1"/>
</dbReference>
<gene>
    <name evidence="4" type="ORF">MNBD_CHLOROFLEXI01-1624</name>
</gene>
<dbReference type="GO" id="GO:0009234">
    <property type="term" value="P:menaquinone biosynthetic process"/>
    <property type="evidence" value="ECO:0007669"/>
    <property type="project" value="UniProtKB-KW"/>
</dbReference>
<dbReference type="GO" id="GO:0070205">
    <property type="term" value="F:2-succinyl-6-hydroxy-2,4-cyclohexadiene-1-carboxylate synthase activity"/>
    <property type="evidence" value="ECO:0007669"/>
    <property type="project" value="UniProtKB-EC"/>
</dbReference>